<evidence type="ECO:0000256" key="2">
    <source>
        <dbReference type="ARBA" id="ARBA00009323"/>
    </source>
</evidence>
<name>A0A6G4X364_9ACTN</name>
<proteinExistence type="inferred from homology"/>
<evidence type="ECO:0000256" key="1">
    <source>
        <dbReference type="ARBA" id="ARBA00004431"/>
    </source>
</evidence>
<dbReference type="InterPro" id="IPR038658">
    <property type="entry name" value="SsgB_sf"/>
</dbReference>
<dbReference type="RefSeq" id="WP_165300825.1">
    <property type="nucleotide sequence ID" value="NZ_JAAKZZ010000272.1"/>
</dbReference>
<keyword evidence="5" id="KW-0717">Septation</keyword>
<dbReference type="Pfam" id="PF04686">
    <property type="entry name" value="SsgA"/>
    <property type="match status" value="1"/>
</dbReference>
<accession>A0A6G4X364</accession>
<dbReference type="GO" id="GO:0030428">
    <property type="term" value="C:cell septum"/>
    <property type="evidence" value="ECO:0007669"/>
    <property type="project" value="UniProtKB-SubCell"/>
</dbReference>
<feature type="region of interest" description="Disordered" evidence="7">
    <location>
        <begin position="137"/>
        <end position="161"/>
    </location>
</feature>
<gene>
    <name evidence="8" type="ORF">G5C65_23045</name>
</gene>
<comment type="caution">
    <text evidence="8">The sequence shown here is derived from an EMBL/GenBank/DDBJ whole genome shotgun (WGS) entry which is preliminary data.</text>
</comment>
<evidence type="ECO:0000256" key="4">
    <source>
        <dbReference type="ARBA" id="ARBA00022969"/>
    </source>
</evidence>
<keyword evidence="3 8" id="KW-0132">Cell division</keyword>
<keyword evidence="6" id="KW-0131">Cell cycle</keyword>
<organism evidence="8 9">
    <name type="scientific">Streptomyces boncukensis</name>
    <dbReference type="NCBI Taxonomy" id="2711219"/>
    <lineage>
        <taxon>Bacteria</taxon>
        <taxon>Bacillati</taxon>
        <taxon>Actinomycetota</taxon>
        <taxon>Actinomycetes</taxon>
        <taxon>Kitasatosporales</taxon>
        <taxon>Streptomycetaceae</taxon>
        <taxon>Streptomyces</taxon>
    </lineage>
</organism>
<evidence type="ECO:0000313" key="8">
    <source>
        <dbReference type="EMBL" id="NGO71184.1"/>
    </source>
</evidence>
<dbReference type="AlphaFoldDB" id="A0A6G4X364"/>
<comment type="subcellular location">
    <subcellularLocation>
        <location evidence="1">Cell septum</location>
    </subcellularLocation>
</comment>
<keyword evidence="9" id="KW-1185">Reference proteome</keyword>
<dbReference type="InterPro" id="IPR006776">
    <property type="entry name" value="SsgB"/>
</dbReference>
<dbReference type="Proteomes" id="UP000477722">
    <property type="component" value="Unassembled WGS sequence"/>
</dbReference>
<evidence type="ECO:0000256" key="7">
    <source>
        <dbReference type="SAM" id="MobiDB-lite"/>
    </source>
</evidence>
<reference evidence="8 9" key="1">
    <citation type="submission" date="2020-02" db="EMBL/GenBank/DDBJ databases">
        <title>Whole-genome analyses of novel actinobacteria.</title>
        <authorList>
            <person name="Sahin N."/>
            <person name="Tatar D."/>
        </authorList>
    </citation>
    <scope>NUCLEOTIDE SEQUENCE [LARGE SCALE GENOMIC DNA]</scope>
    <source>
        <strain evidence="8 9">SB3404</strain>
    </source>
</reference>
<protein>
    <submittedName>
        <fullName evidence="8">SsgA family sporulation/cell division regulator</fullName>
    </submittedName>
</protein>
<dbReference type="GO" id="GO:0030435">
    <property type="term" value="P:sporulation resulting in formation of a cellular spore"/>
    <property type="evidence" value="ECO:0007669"/>
    <property type="project" value="UniProtKB-KW"/>
</dbReference>
<dbReference type="Gene3D" id="2.30.31.20">
    <property type="entry name" value="Sporulation-specific cell division protein SsgB"/>
    <property type="match status" value="1"/>
</dbReference>
<dbReference type="GO" id="GO:0000917">
    <property type="term" value="P:division septum assembly"/>
    <property type="evidence" value="ECO:0007669"/>
    <property type="project" value="UniProtKB-KW"/>
</dbReference>
<evidence type="ECO:0000313" key="9">
    <source>
        <dbReference type="Proteomes" id="UP000477722"/>
    </source>
</evidence>
<dbReference type="EMBL" id="JAAKZZ010000272">
    <property type="protein sequence ID" value="NGO71184.1"/>
    <property type="molecule type" value="Genomic_DNA"/>
</dbReference>
<evidence type="ECO:0000256" key="3">
    <source>
        <dbReference type="ARBA" id="ARBA00022618"/>
    </source>
</evidence>
<evidence type="ECO:0000256" key="5">
    <source>
        <dbReference type="ARBA" id="ARBA00023210"/>
    </source>
</evidence>
<comment type="similarity">
    <text evidence="2">Belongs to the SsgA family.</text>
</comment>
<sequence>MHTVVERELEMKLVLSPERSAAVPVRLCYRSDDPFAVHVVFHIGSASPVHWTFSRELLVEGVFRPCGQGDVRVWPTKVGSRDVICMALTSPDGDALLEAPSLPVSAWLERTLRVVPPGREREALEIDEGLSALLRSATPTPGDELYLADPWQNDEGRESGT</sequence>
<evidence type="ECO:0000256" key="6">
    <source>
        <dbReference type="ARBA" id="ARBA00023306"/>
    </source>
</evidence>
<keyword evidence="4" id="KW-0749">Sporulation</keyword>